<reference evidence="1" key="1">
    <citation type="journal article" date="2020" name="Nature">
        <title>Giant virus diversity and host interactions through global metagenomics.</title>
        <authorList>
            <person name="Schulz F."/>
            <person name="Roux S."/>
            <person name="Paez-Espino D."/>
            <person name="Jungbluth S."/>
            <person name="Walsh D.A."/>
            <person name="Denef V.J."/>
            <person name="McMahon K.D."/>
            <person name="Konstantinidis K.T."/>
            <person name="Eloe-Fadrosh E.A."/>
            <person name="Kyrpides N.C."/>
            <person name="Woyke T."/>
        </authorList>
    </citation>
    <scope>NUCLEOTIDE SEQUENCE</scope>
    <source>
        <strain evidence="1">GVMAG-M-3300023179-116</strain>
    </source>
</reference>
<proteinExistence type="predicted"/>
<organism evidence="1">
    <name type="scientific">viral metagenome</name>
    <dbReference type="NCBI Taxonomy" id="1070528"/>
    <lineage>
        <taxon>unclassified sequences</taxon>
        <taxon>metagenomes</taxon>
        <taxon>organismal metagenomes</taxon>
    </lineage>
</organism>
<accession>A0A6C0E3M5</accession>
<evidence type="ECO:0000313" key="1">
    <source>
        <dbReference type="EMBL" id="QHT23322.1"/>
    </source>
</evidence>
<dbReference type="AlphaFoldDB" id="A0A6C0E3M5"/>
<dbReference type="EMBL" id="MN739730">
    <property type="protein sequence ID" value="QHT23322.1"/>
    <property type="molecule type" value="Genomic_DNA"/>
</dbReference>
<sequence>MNYIIIIFYSIILPIISFKETKPKLCIDCKHFLTDNGSGKFGKCSLSPKAFSKNFYFVNGVFDQEEYHYCYLSRTNNDICGESGKMYKKNTKKRLLNVKGI</sequence>
<protein>
    <submittedName>
        <fullName evidence="1">Uncharacterized protein</fullName>
    </submittedName>
</protein>
<name>A0A6C0E3M5_9ZZZZ</name>